<dbReference type="Proteomes" id="UP000247612">
    <property type="component" value="Unassembled WGS sequence"/>
</dbReference>
<dbReference type="OrthoDB" id="6623712at2"/>
<keyword evidence="4" id="KW-1185">Reference proteome</keyword>
<evidence type="ECO:0000256" key="1">
    <source>
        <dbReference type="ARBA" id="ARBA00022679"/>
    </source>
</evidence>
<dbReference type="InterPro" id="IPR051471">
    <property type="entry name" value="Bacterial_PTS_sugar_comp"/>
</dbReference>
<evidence type="ECO:0000259" key="2">
    <source>
        <dbReference type="PROSITE" id="PS51096"/>
    </source>
</evidence>
<gene>
    <name evidence="3" type="ORF">DES51_11481</name>
</gene>
<name>A0A2V2F3N6_9FIRM</name>
<protein>
    <submittedName>
        <fullName evidence="3">PTS system N-acetylgalactosamine-specific IIA component</fullName>
    </submittedName>
</protein>
<dbReference type="SUPFAM" id="SSF53062">
    <property type="entry name" value="PTS system fructose IIA component-like"/>
    <property type="match status" value="1"/>
</dbReference>
<comment type="caution">
    <text evidence="3">The sequence shown here is derived from an EMBL/GenBank/DDBJ whole genome shotgun (WGS) entry which is preliminary data.</text>
</comment>
<dbReference type="STRING" id="1034346.GCA_000313565_01866"/>
<organism evidence="3 4">
    <name type="scientific">Dielma fastidiosa</name>
    <dbReference type="NCBI Taxonomy" id="1034346"/>
    <lineage>
        <taxon>Bacteria</taxon>
        <taxon>Bacillati</taxon>
        <taxon>Bacillota</taxon>
        <taxon>Erysipelotrichia</taxon>
        <taxon>Erysipelotrichales</taxon>
        <taxon>Erysipelotrichaceae</taxon>
        <taxon>Dielma</taxon>
    </lineage>
</organism>
<dbReference type="GO" id="GO:0009401">
    <property type="term" value="P:phosphoenolpyruvate-dependent sugar phosphotransferase system"/>
    <property type="evidence" value="ECO:0007669"/>
    <property type="project" value="InterPro"/>
</dbReference>
<dbReference type="InterPro" id="IPR036662">
    <property type="entry name" value="PTS_EIIA_man-typ_sf"/>
</dbReference>
<accession>A0A2V2F3N6</accession>
<sequence length="139" mass="15062">MNYVILITHGKFAEGLHDTLKMFVGEREDVLSIGLRAGEDVAALASRINECCEGFNENDQFIVLGDMIGGSPLTTLMNCFSEHNLLKRSVILGGLNLAMALNAVLMKEGSLEDCKAAALREGMQAVNEVKLSSDDDDEI</sequence>
<proteinExistence type="predicted"/>
<dbReference type="InterPro" id="IPR004701">
    <property type="entry name" value="PTS_EIIA_man-typ"/>
</dbReference>
<dbReference type="PROSITE" id="PS51096">
    <property type="entry name" value="PTS_EIIA_TYPE_4"/>
    <property type="match status" value="1"/>
</dbReference>
<dbReference type="Pfam" id="PF03610">
    <property type="entry name" value="EIIA-man"/>
    <property type="match status" value="1"/>
</dbReference>
<dbReference type="AlphaFoldDB" id="A0A2V2F3N6"/>
<evidence type="ECO:0000313" key="4">
    <source>
        <dbReference type="Proteomes" id="UP000247612"/>
    </source>
</evidence>
<dbReference type="GO" id="GO:0016020">
    <property type="term" value="C:membrane"/>
    <property type="evidence" value="ECO:0007669"/>
    <property type="project" value="InterPro"/>
</dbReference>
<keyword evidence="1" id="KW-0808">Transferase</keyword>
<dbReference type="GO" id="GO:0016740">
    <property type="term" value="F:transferase activity"/>
    <property type="evidence" value="ECO:0007669"/>
    <property type="project" value="UniProtKB-KW"/>
</dbReference>
<dbReference type="PANTHER" id="PTHR33799">
    <property type="entry name" value="PTS PERMEASE-RELATED-RELATED"/>
    <property type="match status" value="1"/>
</dbReference>
<evidence type="ECO:0000313" key="3">
    <source>
        <dbReference type="EMBL" id="PXX76226.1"/>
    </source>
</evidence>
<dbReference type="PANTHER" id="PTHR33799:SF1">
    <property type="entry name" value="PTS SYSTEM MANNOSE-SPECIFIC EIIAB COMPONENT-RELATED"/>
    <property type="match status" value="1"/>
</dbReference>
<reference evidence="3 4" key="1">
    <citation type="submission" date="2018-05" db="EMBL/GenBank/DDBJ databases">
        <title>Genomic Encyclopedia of Type Strains, Phase IV (KMG-IV): sequencing the most valuable type-strain genomes for metagenomic binning, comparative biology and taxonomic classification.</title>
        <authorList>
            <person name="Goeker M."/>
        </authorList>
    </citation>
    <scope>NUCLEOTIDE SEQUENCE [LARGE SCALE GENOMIC DNA]</scope>
    <source>
        <strain evidence="3 4">JC118</strain>
    </source>
</reference>
<dbReference type="EMBL" id="QJKH01000014">
    <property type="protein sequence ID" value="PXX76226.1"/>
    <property type="molecule type" value="Genomic_DNA"/>
</dbReference>
<dbReference type="RefSeq" id="WP_022938171.1">
    <property type="nucleotide sequence ID" value="NZ_CABKRQ010000004.1"/>
</dbReference>
<dbReference type="Gene3D" id="3.40.50.510">
    <property type="entry name" value="Phosphotransferase system, mannose-type IIA component"/>
    <property type="match status" value="1"/>
</dbReference>
<feature type="domain" description="PTS EIIA type-4" evidence="2">
    <location>
        <begin position="1"/>
        <end position="126"/>
    </location>
</feature>